<evidence type="ECO:0008006" key="16">
    <source>
        <dbReference type="Google" id="ProtNLM"/>
    </source>
</evidence>
<feature type="domain" description="CSC1/OSCA1-like cytosolic" evidence="13">
    <location>
        <begin position="253"/>
        <end position="435"/>
    </location>
</feature>
<comment type="subcellular location">
    <subcellularLocation>
        <location evidence="1">Endomembrane system</location>
        <topology evidence="1">Multi-pass membrane protein</topology>
    </subcellularLocation>
</comment>
<evidence type="ECO:0000313" key="14">
    <source>
        <dbReference type="Ensembl" id="ENSPNAP00000024284.2"/>
    </source>
</evidence>
<feature type="chain" id="PRO_5043669001" description="Transmembrane protein 63B" evidence="10">
    <location>
        <begin position="18"/>
        <end position="838"/>
    </location>
</feature>
<keyword evidence="6 9" id="KW-0472">Membrane</keyword>
<feature type="transmembrane region" description="Helical" evidence="9">
    <location>
        <begin position="531"/>
        <end position="554"/>
    </location>
</feature>
<comment type="similarity">
    <text evidence="2">Belongs to the CSC1 (TC 1.A.17) family.</text>
</comment>
<dbReference type="PANTHER" id="PTHR13018:SF38">
    <property type="entry name" value="CSC1-LIKE PROTEIN 2"/>
    <property type="match status" value="1"/>
</dbReference>
<feature type="transmembrane region" description="Helical" evidence="9">
    <location>
        <begin position="217"/>
        <end position="236"/>
    </location>
</feature>
<dbReference type="Pfam" id="PF02714">
    <property type="entry name" value="RSN1_7TM"/>
    <property type="match status" value="1"/>
</dbReference>
<feature type="domain" description="CSC1/OSCA1-like 7TM region" evidence="11">
    <location>
        <begin position="446"/>
        <end position="718"/>
    </location>
</feature>
<feature type="transmembrane region" description="Helical" evidence="9">
    <location>
        <begin position="628"/>
        <end position="644"/>
    </location>
</feature>
<feature type="transmembrane region" description="Helical" evidence="9">
    <location>
        <begin position="56"/>
        <end position="75"/>
    </location>
</feature>
<keyword evidence="5 9" id="KW-1133">Transmembrane helix</keyword>
<dbReference type="AlphaFoldDB" id="A0A3B4DMX1"/>
<feature type="transmembrane region" description="Helical" evidence="9">
    <location>
        <begin position="716"/>
        <end position="743"/>
    </location>
</feature>
<reference evidence="14" key="2">
    <citation type="submission" date="2025-08" db="UniProtKB">
        <authorList>
            <consortium name="Ensembl"/>
        </authorList>
    </citation>
    <scope>IDENTIFICATION</scope>
</reference>
<evidence type="ECO:0000313" key="15">
    <source>
        <dbReference type="Proteomes" id="UP001501920"/>
    </source>
</evidence>
<evidence type="ECO:0000259" key="12">
    <source>
        <dbReference type="Pfam" id="PF13967"/>
    </source>
</evidence>
<keyword evidence="10" id="KW-0732">Signal</keyword>
<dbReference type="Gene3D" id="3.30.70.330">
    <property type="match status" value="1"/>
</dbReference>
<name>A0A3B4DMX1_PYGNA</name>
<evidence type="ECO:0000256" key="6">
    <source>
        <dbReference type="ARBA" id="ARBA00023136"/>
    </source>
</evidence>
<sequence>MMLEVVVLLMMGLFGWAQSCTERDNCSALNTSKDFCYSARIRSTVLQGLPFGGVPTVLALDFMGFLVLLFVFSFLRKVAWDYGRLALVSDADRQDQRYRRLDELEYVASAMQTPVDARYERLTSVSSSVDFDQRDSGFCSWLTAIFRIKDDEIREKCGEDAVHYLSFQRHIIGLLVVVGVLSVGIILPVNFSGDLLDNNAYSFGRTTIANLKSENNLLWLHTTFAFLYLLLTVYSMRRHTSKMHYKEDDLVKRTLFINGINRYAEEGQIKQHFEQAYENCVVLEARICYDVARLMYLDSERKKTERSKKFYTDLLAKEHVPTMINPKPCGHLCCCVIKGCEQEEAVSYYTKLEAKLREEYKKEREKVNTKPLDMAFVTFQNEAMAAVILKDFNACQCQGCHCRREPKSSPFSSILQTYNWTVTYAPDPQNVYWEHLSIGGLTWWLRCFIINCFLFILLFFLTTPAIIISTMDKFNVTKPVEYLNNPIITQFFPTLLLWSFSALLPTIVYYSAFFEAHWTRSGENRTTMHKCYTFLIFMVLLLPSLGLSSLDVFFRWLFDKTFLDKATVRFECVFLPDNGAFFVNYVIASAFIGNAMDLLRIPGLLMYMIRLCLARSAAERRNVKKHQAYEFQFGAAYAWLMNVFTVVMTYSITCPIIVPFGLMYMLLKHLVDRYNMYYAYLPSKLDKKIHSGAVNQVVAAPILCLFWLLFFSTVRAGFVAATSLFTFVVLIVTIIICLSHVVFGHFKYLSAHNYKIDTQDVDGVENGQPPGISPPAKSAKYIAQVLQEQTSEEMGSGSGEDDGQGSSQDEEILGPSSTVNEADFQSGEDSLIDNEVHH</sequence>
<reference evidence="14 15" key="1">
    <citation type="submission" date="2020-10" db="EMBL/GenBank/DDBJ databases">
        <title>Pygocentrus nattereri (red-bellied piranha) genome, fPygNat1, primary haplotype.</title>
        <authorList>
            <person name="Myers G."/>
            <person name="Meyer A."/>
            <person name="Karagic N."/>
            <person name="Pippel M."/>
            <person name="Winkler S."/>
            <person name="Tracey A."/>
            <person name="Wood J."/>
            <person name="Formenti G."/>
            <person name="Howe K."/>
            <person name="Fedrigo O."/>
            <person name="Jarvis E.D."/>
        </authorList>
    </citation>
    <scope>NUCLEOTIDE SEQUENCE [LARGE SCALE GENOMIC DNA]</scope>
</reference>
<evidence type="ECO:0000259" key="13">
    <source>
        <dbReference type="Pfam" id="PF14703"/>
    </source>
</evidence>
<dbReference type="InterPro" id="IPR012677">
    <property type="entry name" value="Nucleotide-bd_a/b_plait_sf"/>
</dbReference>
<feature type="signal peptide" evidence="10">
    <location>
        <begin position="1"/>
        <end position="17"/>
    </location>
</feature>
<dbReference type="GO" id="GO:0005227">
    <property type="term" value="F:calcium-activated cation channel activity"/>
    <property type="evidence" value="ECO:0007669"/>
    <property type="project" value="InterPro"/>
</dbReference>
<proteinExistence type="inferred from homology"/>
<dbReference type="GO" id="GO:0012505">
    <property type="term" value="C:endomembrane system"/>
    <property type="evidence" value="ECO:0007669"/>
    <property type="project" value="UniProtKB-SubCell"/>
</dbReference>
<evidence type="ECO:0000256" key="4">
    <source>
        <dbReference type="ARBA" id="ARBA00022692"/>
    </source>
</evidence>
<accession>A0A3B4DMX1</accession>
<evidence type="ECO:0000256" key="1">
    <source>
        <dbReference type="ARBA" id="ARBA00004127"/>
    </source>
</evidence>
<evidence type="ECO:0000256" key="9">
    <source>
        <dbReference type="SAM" id="Phobius"/>
    </source>
</evidence>
<feature type="compositionally biased region" description="Acidic residues" evidence="8">
    <location>
        <begin position="799"/>
        <end position="812"/>
    </location>
</feature>
<keyword evidence="4 9" id="KW-0812">Transmembrane</keyword>
<feature type="transmembrane region" description="Helical" evidence="9">
    <location>
        <begin position="171"/>
        <end position="191"/>
    </location>
</feature>
<keyword evidence="3" id="KW-0813">Transport</keyword>
<dbReference type="InterPro" id="IPR035979">
    <property type="entry name" value="RBD_domain_sf"/>
</dbReference>
<feature type="transmembrane region" description="Helical" evidence="9">
    <location>
        <begin position="692"/>
        <end position="710"/>
    </location>
</feature>
<dbReference type="InterPro" id="IPR045122">
    <property type="entry name" value="Csc1-like"/>
</dbReference>
<feature type="transmembrane region" description="Helical" evidence="9">
    <location>
        <begin position="443"/>
        <end position="467"/>
    </location>
</feature>
<evidence type="ECO:0000256" key="10">
    <source>
        <dbReference type="SAM" id="SignalP"/>
    </source>
</evidence>
<evidence type="ECO:0000256" key="7">
    <source>
        <dbReference type="ARBA" id="ARBA00036634"/>
    </source>
</evidence>
<dbReference type="InterPro" id="IPR027815">
    <property type="entry name" value="CSC1/OSCA1-like_cyt"/>
</dbReference>
<dbReference type="SUPFAM" id="SSF54928">
    <property type="entry name" value="RNA-binding domain, RBD"/>
    <property type="match status" value="1"/>
</dbReference>
<dbReference type="Proteomes" id="UP001501920">
    <property type="component" value="Chromosome 5"/>
</dbReference>
<protein>
    <recommendedName>
        <fullName evidence="16">Transmembrane protein 63B</fullName>
    </recommendedName>
</protein>
<dbReference type="Pfam" id="PF13967">
    <property type="entry name" value="RSN1_TM"/>
    <property type="match status" value="1"/>
</dbReference>
<feature type="domain" description="CSC1/OSCA1-like N-terminal transmembrane" evidence="12">
    <location>
        <begin position="133"/>
        <end position="237"/>
    </location>
</feature>
<evidence type="ECO:0000259" key="11">
    <source>
        <dbReference type="Pfam" id="PF02714"/>
    </source>
</evidence>
<feature type="transmembrane region" description="Helical" evidence="9">
    <location>
        <begin position="487"/>
        <end position="510"/>
    </location>
</feature>
<organism evidence="14 15">
    <name type="scientific">Pygocentrus nattereri</name>
    <name type="common">Red-bellied piranha</name>
    <dbReference type="NCBI Taxonomy" id="42514"/>
    <lineage>
        <taxon>Eukaryota</taxon>
        <taxon>Metazoa</taxon>
        <taxon>Chordata</taxon>
        <taxon>Craniata</taxon>
        <taxon>Vertebrata</taxon>
        <taxon>Euteleostomi</taxon>
        <taxon>Actinopterygii</taxon>
        <taxon>Neopterygii</taxon>
        <taxon>Teleostei</taxon>
        <taxon>Ostariophysi</taxon>
        <taxon>Characiformes</taxon>
        <taxon>Characoidei</taxon>
        <taxon>Pygocentrus</taxon>
    </lineage>
</organism>
<dbReference type="InterPro" id="IPR032880">
    <property type="entry name" value="CSC1/OSCA1-like_N"/>
</dbReference>
<dbReference type="Ensembl" id="ENSPNAT00000010538.2">
    <property type="protein sequence ID" value="ENSPNAP00000024284.2"/>
    <property type="gene ID" value="ENSPNAG00000001203.2"/>
</dbReference>
<evidence type="ECO:0000256" key="2">
    <source>
        <dbReference type="ARBA" id="ARBA00007779"/>
    </source>
</evidence>
<evidence type="ECO:0000256" key="8">
    <source>
        <dbReference type="SAM" id="MobiDB-lite"/>
    </source>
</evidence>
<gene>
    <name evidence="14" type="primary">TMEM63B</name>
</gene>
<dbReference type="GO" id="GO:0005886">
    <property type="term" value="C:plasma membrane"/>
    <property type="evidence" value="ECO:0007669"/>
    <property type="project" value="TreeGrafter"/>
</dbReference>
<dbReference type="Pfam" id="PF14703">
    <property type="entry name" value="PHM7_cyt"/>
    <property type="match status" value="1"/>
</dbReference>
<feature type="transmembrane region" description="Helical" evidence="9">
    <location>
        <begin position="650"/>
        <end position="671"/>
    </location>
</feature>
<comment type="catalytic activity">
    <reaction evidence="7">
        <text>Ca(2+)(in) = Ca(2+)(out)</text>
        <dbReference type="Rhea" id="RHEA:29671"/>
        <dbReference type="ChEBI" id="CHEBI:29108"/>
    </reaction>
</comment>
<dbReference type="GO" id="GO:0003676">
    <property type="term" value="F:nucleic acid binding"/>
    <property type="evidence" value="ECO:0007669"/>
    <property type="project" value="InterPro"/>
</dbReference>
<dbReference type="PANTHER" id="PTHR13018">
    <property type="entry name" value="PROBABLE MEMBRANE PROTEIN DUF221-RELATED"/>
    <property type="match status" value="1"/>
</dbReference>
<feature type="region of interest" description="Disordered" evidence="8">
    <location>
        <begin position="789"/>
        <end position="838"/>
    </location>
</feature>
<evidence type="ECO:0000256" key="3">
    <source>
        <dbReference type="ARBA" id="ARBA00022448"/>
    </source>
</evidence>
<reference evidence="14" key="3">
    <citation type="submission" date="2025-09" db="UniProtKB">
        <authorList>
            <consortium name="Ensembl"/>
        </authorList>
    </citation>
    <scope>IDENTIFICATION</scope>
</reference>
<evidence type="ECO:0000256" key="5">
    <source>
        <dbReference type="ARBA" id="ARBA00022989"/>
    </source>
</evidence>
<keyword evidence="15" id="KW-1185">Reference proteome</keyword>
<dbReference type="InterPro" id="IPR003864">
    <property type="entry name" value="CSC1/OSCA1-like_7TM"/>
</dbReference>
<feature type="transmembrane region" description="Helical" evidence="9">
    <location>
        <begin position="585"/>
        <end position="607"/>
    </location>
</feature>
<dbReference type="GeneTree" id="ENSGT00940000157084"/>